<dbReference type="Pfam" id="PF21825">
    <property type="entry name" value="crAss001_48"/>
    <property type="match status" value="1"/>
</dbReference>
<sequence>MDKEVKRRVQTELSELSERIGKLKIFVKSSKFKEIDKAQQPLLKKQLKVMLTYEDILKKRLN</sequence>
<evidence type="ECO:0000313" key="1">
    <source>
        <dbReference type="EMBL" id="CEN49330.1"/>
    </source>
</evidence>
<evidence type="ECO:0000313" key="2">
    <source>
        <dbReference type="Proteomes" id="UP000039370"/>
    </source>
</evidence>
<proteinExistence type="predicted"/>
<name>A0A0B7IC62_9FLAO</name>
<accession>A0A0B7IC62</accession>
<dbReference type="AlphaFoldDB" id="A0A0B7IC62"/>
<dbReference type="Proteomes" id="UP000039370">
    <property type="component" value="Unassembled WGS sequence"/>
</dbReference>
<reference evidence="2" key="1">
    <citation type="submission" date="2015-01" db="EMBL/GenBank/DDBJ databases">
        <authorList>
            <person name="MANFREDI Pablo"/>
        </authorList>
    </citation>
    <scope>NUCLEOTIDE SEQUENCE [LARGE SCALE GENOMIC DNA]</scope>
    <source>
        <strain evidence="2">Cc11</strain>
    </source>
</reference>
<dbReference type="EMBL" id="CDOK01000104">
    <property type="protein sequence ID" value="CEN49330.1"/>
    <property type="molecule type" value="Genomic_DNA"/>
</dbReference>
<dbReference type="RefSeq" id="WP_041985758.1">
    <property type="nucleotide sequence ID" value="NZ_JBIUQU010000020.1"/>
</dbReference>
<dbReference type="InterPro" id="IPR054052">
    <property type="entry name" value="Y16Q-like"/>
</dbReference>
<protein>
    <recommendedName>
        <fullName evidence="3">50S ribosomal protein L29</fullName>
    </recommendedName>
</protein>
<organism evidence="1 2">
    <name type="scientific">Capnocytophaga canimorsus</name>
    <dbReference type="NCBI Taxonomy" id="28188"/>
    <lineage>
        <taxon>Bacteria</taxon>
        <taxon>Pseudomonadati</taxon>
        <taxon>Bacteroidota</taxon>
        <taxon>Flavobacteriia</taxon>
        <taxon>Flavobacteriales</taxon>
        <taxon>Flavobacteriaceae</taxon>
        <taxon>Capnocytophaga</taxon>
    </lineage>
</organism>
<gene>
    <name evidence="1" type="ORF">CCAN11_1920009</name>
</gene>
<evidence type="ECO:0008006" key="3">
    <source>
        <dbReference type="Google" id="ProtNLM"/>
    </source>
</evidence>